<dbReference type="Gene3D" id="1.10.10.60">
    <property type="entry name" value="Homeodomain-like"/>
    <property type="match status" value="1"/>
</dbReference>
<keyword evidence="1 4" id="KW-0238">DNA-binding</keyword>
<dbReference type="SUPFAM" id="SSF46689">
    <property type="entry name" value="Homeodomain-like"/>
    <property type="match status" value="1"/>
</dbReference>
<dbReference type="GO" id="GO:0005634">
    <property type="term" value="C:nucleus"/>
    <property type="evidence" value="ECO:0007669"/>
    <property type="project" value="UniProtKB-SubCell"/>
</dbReference>
<evidence type="ECO:0000256" key="3">
    <source>
        <dbReference type="ARBA" id="ARBA00023242"/>
    </source>
</evidence>
<feature type="region of interest" description="Disordered" evidence="6">
    <location>
        <begin position="532"/>
        <end position="551"/>
    </location>
</feature>
<feature type="region of interest" description="Disordered" evidence="6">
    <location>
        <begin position="410"/>
        <end position="467"/>
    </location>
</feature>
<dbReference type="GO" id="GO:0000981">
    <property type="term" value="F:DNA-binding transcription factor activity, RNA polymerase II-specific"/>
    <property type="evidence" value="ECO:0007669"/>
    <property type="project" value="InterPro"/>
</dbReference>
<name>A0A9P6F1V2_9FUNG</name>
<feature type="compositionally biased region" description="Polar residues" evidence="6">
    <location>
        <begin position="26"/>
        <end position="35"/>
    </location>
</feature>
<evidence type="ECO:0000256" key="6">
    <source>
        <dbReference type="SAM" id="MobiDB-lite"/>
    </source>
</evidence>
<dbReference type="PROSITE" id="PS50071">
    <property type="entry name" value="HOMEOBOX_2"/>
    <property type="match status" value="1"/>
</dbReference>
<feature type="compositionally biased region" description="Low complexity" evidence="6">
    <location>
        <begin position="72"/>
        <end position="93"/>
    </location>
</feature>
<evidence type="ECO:0000256" key="1">
    <source>
        <dbReference type="ARBA" id="ARBA00023125"/>
    </source>
</evidence>
<dbReference type="InterPro" id="IPR001356">
    <property type="entry name" value="HD"/>
</dbReference>
<feature type="compositionally biased region" description="Basic residues" evidence="6">
    <location>
        <begin position="243"/>
        <end position="252"/>
    </location>
</feature>
<feature type="region of interest" description="Disordered" evidence="6">
    <location>
        <begin position="1"/>
        <end position="291"/>
    </location>
</feature>
<evidence type="ECO:0000259" key="7">
    <source>
        <dbReference type="PROSITE" id="PS50071"/>
    </source>
</evidence>
<evidence type="ECO:0000256" key="2">
    <source>
        <dbReference type="ARBA" id="ARBA00023155"/>
    </source>
</evidence>
<feature type="region of interest" description="Disordered" evidence="6">
    <location>
        <begin position="496"/>
        <end position="515"/>
    </location>
</feature>
<keyword evidence="3 4" id="KW-0539">Nucleus</keyword>
<accession>A0A9P6F1V2</accession>
<dbReference type="InterPro" id="IPR017970">
    <property type="entry name" value="Homeobox_CS"/>
</dbReference>
<sequence length="551" mass="61052">MEQKQRRIYGIDAADVPSRFAAPPALSSSYGSNGHYSKRPQDSSDGIEGGESRKRVFGRDSADTYQQRPYGSNAATPSSSAPSYGGTPSYGYNAPPPPQPSVSQSHHYSSSDMDRSSRYEEYKHRGWSNGQPPSSSSSSMAHGGPAYGSSVPTSSSRAYPRAQSPDIKPPSWYQDYANSVLPKPQTQPAYQQQRSDSGYYGGSNHHYQQQQHHHHSSSHGYGKSSSLAGIHEMEEDEDGNLHRSSKSSKRSKTGMGSSPSVHPFDNADPNSTSSSSSKSKKPKRIKNAAGQEDMIVMDDEFYAVKAKRKRANASQLSVLNAAFERSYFPSTEERLRLSKQCRMCPRTVQIWFQNKRQSVKARSEAMEAAVNGTAITDELLESRLQMLEEESNGSAGDGQKRSTGDMIEEDFEGDEESGPGEHTDHSAHHRHHHSSGSGNGSSSNKPRRSSGNPASGSSNGNGHLTPSDAVMSALHIQLDGRSVDYFSRKRRATIAKMERNEQQKKEKEELQRKREQEQQLIIQQYQKHQQEQLQQQRLQQQQQEGQTVGHN</sequence>
<dbReference type="Pfam" id="PF00046">
    <property type="entry name" value="Homeodomain"/>
    <property type="match status" value="1"/>
</dbReference>
<dbReference type="EMBL" id="JAAAXW010000226">
    <property type="protein sequence ID" value="KAF9539851.1"/>
    <property type="molecule type" value="Genomic_DNA"/>
</dbReference>
<keyword evidence="2 4" id="KW-0371">Homeobox</keyword>
<dbReference type="SMART" id="SM00389">
    <property type="entry name" value="HOX"/>
    <property type="match status" value="1"/>
</dbReference>
<feature type="DNA-binding region" description="Homeobox" evidence="4">
    <location>
        <begin position="304"/>
        <end position="363"/>
    </location>
</feature>
<keyword evidence="9" id="KW-1185">Reference proteome</keyword>
<evidence type="ECO:0000256" key="4">
    <source>
        <dbReference type="PROSITE-ProRule" id="PRU00108"/>
    </source>
</evidence>
<feature type="compositionally biased region" description="Low complexity" evidence="6">
    <location>
        <begin position="101"/>
        <end position="111"/>
    </location>
</feature>
<evidence type="ECO:0000313" key="9">
    <source>
        <dbReference type="Proteomes" id="UP000723463"/>
    </source>
</evidence>
<reference evidence="8" key="1">
    <citation type="journal article" date="2020" name="Fungal Divers.">
        <title>Resolving the Mortierellaceae phylogeny through synthesis of multi-gene phylogenetics and phylogenomics.</title>
        <authorList>
            <person name="Vandepol N."/>
            <person name="Liber J."/>
            <person name="Desiro A."/>
            <person name="Na H."/>
            <person name="Kennedy M."/>
            <person name="Barry K."/>
            <person name="Grigoriev I.V."/>
            <person name="Miller A.N."/>
            <person name="O'Donnell K."/>
            <person name="Stajich J.E."/>
            <person name="Bonito G."/>
        </authorList>
    </citation>
    <scope>NUCLEOTIDE SEQUENCE</scope>
    <source>
        <strain evidence="8">NRRL 2591</strain>
    </source>
</reference>
<organism evidence="8 9">
    <name type="scientific">Mortierella hygrophila</name>
    <dbReference type="NCBI Taxonomy" id="979708"/>
    <lineage>
        <taxon>Eukaryota</taxon>
        <taxon>Fungi</taxon>
        <taxon>Fungi incertae sedis</taxon>
        <taxon>Mucoromycota</taxon>
        <taxon>Mortierellomycotina</taxon>
        <taxon>Mortierellomycetes</taxon>
        <taxon>Mortierellales</taxon>
        <taxon>Mortierellaceae</taxon>
        <taxon>Mortierella</taxon>
    </lineage>
</organism>
<evidence type="ECO:0000256" key="5">
    <source>
        <dbReference type="RuleBase" id="RU000682"/>
    </source>
</evidence>
<feature type="compositionally biased region" description="Basic and acidic residues" evidence="6">
    <location>
        <begin position="50"/>
        <end position="62"/>
    </location>
</feature>
<proteinExistence type="predicted"/>
<dbReference type="PROSITE" id="PS00027">
    <property type="entry name" value="HOMEOBOX_1"/>
    <property type="match status" value="1"/>
</dbReference>
<dbReference type="GO" id="GO:0003677">
    <property type="term" value="F:DNA binding"/>
    <property type="evidence" value="ECO:0007669"/>
    <property type="project" value="UniProtKB-UniRule"/>
</dbReference>
<feature type="domain" description="Homeobox" evidence="7">
    <location>
        <begin position="302"/>
        <end position="362"/>
    </location>
</feature>
<protein>
    <recommendedName>
        <fullName evidence="7">Homeobox domain-containing protein</fullName>
    </recommendedName>
</protein>
<feature type="compositionally biased region" description="Low complexity" evidence="6">
    <location>
        <begin position="440"/>
        <end position="462"/>
    </location>
</feature>
<gene>
    <name evidence="8" type="ORF">EC957_004897</name>
</gene>
<comment type="subcellular location">
    <subcellularLocation>
        <location evidence="4 5">Nucleus</location>
    </subcellularLocation>
</comment>
<dbReference type="InterPro" id="IPR009057">
    <property type="entry name" value="Homeodomain-like_sf"/>
</dbReference>
<dbReference type="AlphaFoldDB" id="A0A9P6F1V2"/>
<evidence type="ECO:0000313" key="8">
    <source>
        <dbReference type="EMBL" id="KAF9539851.1"/>
    </source>
</evidence>
<feature type="compositionally biased region" description="Basic and acidic residues" evidence="6">
    <location>
        <begin position="112"/>
        <end position="124"/>
    </location>
</feature>
<dbReference type="Proteomes" id="UP000723463">
    <property type="component" value="Unassembled WGS sequence"/>
</dbReference>
<dbReference type="CDD" id="cd00086">
    <property type="entry name" value="homeodomain"/>
    <property type="match status" value="1"/>
</dbReference>
<comment type="caution">
    <text evidence="8">The sequence shown here is derived from an EMBL/GenBank/DDBJ whole genome shotgun (WGS) entry which is preliminary data.</text>
</comment>
<feature type="compositionally biased region" description="Polar residues" evidence="6">
    <location>
        <begin position="184"/>
        <end position="196"/>
    </location>
</feature>